<protein>
    <submittedName>
        <fullName evidence="2">Uncharacterized protein</fullName>
    </submittedName>
</protein>
<feature type="transmembrane region" description="Helical" evidence="1">
    <location>
        <begin position="53"/>
        <end position="74"/>
    </location>
</feature>
<keyword evidence="1" id="KW-1133">Transmembrane helix</keyword>
<keyword evidence="1" id="KW-0812">Transmembrane</keyword>
<feature type="transmembrane region" description="Helical" evidence="1">
    <location>
        <begin position="12"/>
        <end position="32"/>
    </location>
</feature>
<dbReference type="PaxDb" id="30732-ENSOMEP00000005254"/>
<keyword evidence="1" id="KW-0472">Membrane</keyword>
<dbReference type="Ensembl" id="ENSOMET00000007788.1">
    <property type="protein sequence ID" value="ENSOMEP00000005254.1"/>
    <property type="gene ID" value="ENSOMEG00000006243.1"/>
</dbReference>
<evidence type="ECO:0000256" key="1">
    <source>
        <dbReference type="SAM" id="Phobius"/>
    </source>
</evidence>
<dbReference type="AlphaFoldDB" id="A0A3B3BJ54"/>
<accession>A0A3B3BJ54</accession>
<evidence type="ECO:0000313" key="2">
    <source>
        <dbReference type="Ensembl" id="ENSOMEP00000005254.1"/>
    </source>
</evidence>
<reference evidence="2" key="2">
    <citation type="submission" date="2025-09" db="UniProtKB">
        <authorList>
            <consortium name="Ensembl"/>
        </authorList>
    </citation>
    <scope>IDENTIFICATION</scope>
</reference>
<dbReference type="OMA" id="QTFWLYS"/>
<organism evidence="2 3">
    <name type="scientific">Oryzias melastigma</name>
    <name type="common">Marine medaka</name>
    <dbReference type="NCBI Taxonomy" id="30732"/>
    <lineage>
        <taxon>Eukaryota</taxon>
        <taxon>Metazoa</taxon>
        <taxon>Chordata</taxon>
        <taxon>Craniata</taxon>
        <taxon>Vertebrata</taxon>
        <taxon>Euteleostomi</taxon>
        <taxon>Actinopterygii</taxon>
        <taxon>Neopterygii</taxon>
        <taxon>Teleostei</taxon>
        <taxon>Neoteleostei</taxon>
        <taxon>Acanthomorphata</taxon>
        <taxon>Ovalentaria</taxon>
        <taxon>Atherinomorphae</taxon>
        <taxon>Beloniformes</taxon>
        <taxon>Adrianichthyidae</taxon>
        <taxon>Oryziinae</taxon>
        <taxon>Oryzias</taxon>
    </lineage>
</organism>
<dbReference type="GeneTree" id="ENSGT01120000273719"/>
<dbReference type="Proteomes" id="UP000261560">
    <property type="component" value="Unplaced"/>
</dbReference>
<reference evidence="2" key="1">
    <citation type="submission" date="2025-08" db="UniProtKB">
        <authorList>
            <consortium name="Ensembl"/>
        </authorList>
    </citation>
    <scope>IDENTIFICATION</scope>
</reference>
<name>A0A3B3BJ54_ORYME</name>
<keyword evidence="3" id="KW-1185">Reference proteome</keyword>
<proteinExistence type="predicted"/>
<sequence length="81" mass="9322">SLQLTCFSLKERFPLVLTFWLCLIIMKFLWFIRLRFLTKSFLSLKGEDFTIAVASRVSLSAFGFLCSFSIFLSVSSSPLRV</sequence>
<evidence type="ECO:0000313" key="3">
    <source>
        <dbReference type="Proteomes" id="UP000261560"/>
    </source>
</evidence>